<evidence type="ECO:0000313" key="1">
    <source>
        <dbReference type="EMBL" id="TWT42825.1"/>
    </source>
</evidence>
<dbReference type="Proteomes" id="UP000317243">
    <property type="component" value="Unassembled WGS sequence"/>
</dbReference>
<comment type="caution">
    <text evidence="1">The sequence shown here is derived from an EMBL/GenBank/DDBJ whole genome shotgun (WGS) entry which is preliminary data.</text>
</comment>
<gene>
    <name evidence="1" type="ORF">KOR42_46290</name>
</gene>
<dbReference type="AlphaFoldDB" id="A0A5C5VXV7"/>
<proteinExistence type="predicted"/>
<sequence length="60" mass="6635">MTGAFVQSHVRFIRIQLNNVLAGDDSINTSNLNKNLPGQGVSFPKSVVFLQLMCTRDIVE</sequence>
<organism evidence="1 2">
    <name type="scientific">Thalassoglobus neptunius</name>
    <dbReference type="NCBI Taxonomy" id="1938619"/>
    <lineage>
        <taxon>Bacteria</taxon>
        <taxon>Pseudomonadati</taxon>
        <taxon>Planctomycetota</taxon>
        <taxon>Planctomycetia</taxon>
        <taxon>Planctomycetales</taxon>
        <taxon>Planctomycetaceae</taxon>
        <taxon>Thalassoglobus</taxon>
    </lineage>
</organism>
<accession>A0A5C5VXV7</accession>
<evidence type="ECO:0000313" key="2">
    <source>
        <dbReference type="Proteomes" id="UP000317243"/>
    </source>
</evidence>
<keyword evidence="2" id="KW-1185">Reference proteome</keyword>
<protein>
    <submittedName>
        <fullName evidence="1">Uncharacterized protein</fullName>
    </submittedName>
</protein>
<reference evidence="1 2" key="1">
    <citation type="submission" date="2019-02" db="EMBL/GenBank/DDBJ databases">
        <title>Deep-cultivation of Planctomycetes and their phenomic and genomic characterization uncovers novel biology.</title>
        <authorList>
            <person name="Wiegand S."/>
            <person name="Jogler M."/>
            <person name="Boedeker C."/>
            <person name="Pinto D."/>
            <person name="Vollmers J."/>
            <person name="Rivas-Marin E."/>
            <person name="Kohn T."/>
            <person name="Peeters S.H."/>
            <person name="Heuer A."/>
            <person name="Rast P."/>
            <person name="Oberbeckmann S."/>
            <person name="Bunk B."/>
            <person name="Jeske O."/>
            <person name="Meyerdierks A."/>
            <person name="Storesund J.E."/>
            <person name="Kallscheuer N."/>
            <person name="Luecker S."/>
            <person name="Lage O.M."/>
            <person name="Pohl T."/>
            <person name="Merkel B.J."/>
            <person name="Hornburger P."/>
            <person name="Mueller R.-W."/>
            <person name="Bruemmer F."/>
            <person name="Labrenz M."/>
            <person name="Spormann A.M."/>
            <person name="Op Den Camp H."/>
            <person name="Overmann J."/>
            <person name="Amann R."/>
            <person name="Jetten M.S.M."/>
            <person name="Mascher T."/>
            <person name="Medema M.H."/>
            <person name="Devos D.P."/>
            <person name="Kaster A.-K."/>
            <person name="Ovreas L."/>
            <person name="Rohde M."/>
            <person name="Galperin M.Y."/>
            <person name="Jogler C."/>
        </authorList>
    </citation>
    <scope>NUCLEOTIDE SEQUENCE [LARGE SCALE GENOMIC DNA]</scope>
    <source>
        <strain evidence="1 2">KOR42</strain>
    </source>
</reference>
<dbReference type="EMBL" id="SIHI01000037">
    <property type="protein sequence ID" value="TWT42825.1"/>
    <property type="molecule type" value="Genomic_DNA"/>
</dbReference>
<name>A0A5C5VXV7_9PLAN</name>